<keyword evidence="4" id="KW-1185">Reference proteome</keyword>
<dbReference type="GO" id="GO:0008235">
    <property type="term" value="F:metalloexopeptidase activity"/>
    <property type="evidence" value="ECO:0007669"/>
    <property type="project" value="InterPro"/>
</dbReference>
<evidence type="ECO:0000259" key="2">
    <source>
        <dbReference type="Pfam" id="PF04389"/>
    </source>
</evidence>
<accession>A0A5B9W0A0</accession>
<keyword evidence="1" id="KW-0732">Signal</keyword>
<keyword evidence="3" id="KW-0378">Hydrolase</keyword>
<evidence type="ECO:0000313" key="3">
    <source>
        <dbReference type="EMBL" id="QEH33978.1"/>
    </source>
</evidence>
<dbReference type="Gene3D" id="3.40.630.10">
    <property type="entry name" value="Zn peptidases"/>
    <property type="match status" value="1"/>
</dbReference>
<feature type="chain" id="PRO_5022788038" evidence="1">
    <location>
        <begin position="43"/>
        <end position="407"/>
    </location>
</feature>
<dbReference type="Pfam" id="PF04389">
    <property type="entry name" value="Peptidase_M28"/>
    <property type="match status" value="1"/>
</dbReference>
<name>A0A5B9W0A0_9BACT</name>
<feature type="domain" description="Peptidase M28" evidence="2">
    <location>
        <begin position="118"/>
        <end position="317"/>
    </location>
</feature>
<dbReference type="OrthoDB" id="9762302at2"/>
<dbReference type="KEGG" id="agv:OJF2_25110"/>
<keyword evidence="3" id="KW-0645">Protease</keyword>
<gene>
    <name evidence="3" type="primary">ywaD_2</name>
    <name evidence="3" type="ORF">OJF2_25110</name>
</gene>
<dbReference type="InterPro" id="IPR007484">
    <property type="entry name" value="Peptidase_M28"/>
</dbReference>
<dbReference type="AlphaFoldDB" id="A0A5B9W0A0"/>
<organism evidence="3 4">
    <name type="scientific">Aquisphaera giovannonii</name>
    <dbReference type="NCBI Taxonomy" id="406548"/>
    <lineage>
        <taxon>Bacteria</taxon>
        <taxon>Pseudomonadati</taxon>
        <taxon>Planctomycetota</taxon>
        <taxon>Planctomycetia</taxon>
        <taxon>Isosphaerales</taxon>
        <taxon>Isosphaeraceae</taxon>
        <taxon>Aquisphaera</taxon>
    </lineage>
</organism>
<proteinExistence type="predicted"/>
<dbReference type="PANTHER" id="PTHR12147">
    <property type="entry name" value="METALLOPEPTIDASE M28 FAMILY MEMBER"/>
    <property type="match status" value="1"/>
</dbReference>
<sequence length="407" mass="43810" precursor="true">MHDGSTGARGRAGRPRRMLTALAIRLAGASLCLLAIPATSGALDLPAPTAAAPDQARLEAIVRKLASPEMEGRRGAGAERTAAYLVDQFKDLKLEPLFDGRFTQPIPGKTPGAIQGTNLGAMIRGSDPRLRDEWVIVSAHYDHLGVRRGVLYPGADDNASGVAMMLEVARGFATGATPPRRSVAFVSFDLEEIGLFGSRYFVAHPPMPLDRVSLFITADMIGRAMMGVCKDQVFVLGTEHAPGLRAWLDESARGRPVRVGLLGSDVLVLNRSDYGPFRTRQVPYLFFSTGENPCYHSPEDRAETIDYPKLTAISAVIGGVAASASGAEETPRWSPTPDNPFDEARTVRDVLRTLLDHEQALKLNGAATFLMRKALGDAEGILGRGAMTPAERSDLIQVTRLILAMIQ</sequence>
<feature type="signal peptide" evidence="1">
    <location>
        <begin position="1"/>
        <end position="42"/>
    </location>
</feature>
<evidence type="ECO:0000256" key="1">
    <source>
        <dbReference type="SAM" id="SignalP"/>
    </source>
</evidence>
<protein>
    <submittedName>
        <fullName evidence="3">Aminopeptidase YwaD</fullName>
        <ecNumber evidence="3">3.4.11.6</ecNumber>
    </submittedName>
</protein>
<keyword evidence="3" id="KW-0031">Aminopeptidase</keyword>
<dbReference type="GO" id="GO:0006508">
    <property type="term" value="P:proteolysis"/>
    <property type="evidence" value="ECO:0007669"/>
    <property type="project" value="InterPro"/>
</dbReference>
<dbReference type="GO" id="GO:0004177">
    <property type="term" value="F:aminopeptidase activity"/>
    <property type="evidence" value="ECO:0007669"/>
    <property type="project" value="UniProtKB-KW"/>
</dbReference>
<dbReference type="EC" id="3.4.11.6" evidence="3"/>
<evidence type="ECO:0000313" key="4">
    <source>
        <dbReference type="Proteomes" id="UP000324233"/>
    </source>
</evidence>
<dbReference type="SUPFAM" id="SSF53187">
    <property type="entry name" value="Zn-dependent exopeptidases"/>
    <property type="match status" value="1"/>
</dbReference>
<reference evidence="3 4" key="1">
    <citation type="submission" date="2019-08" db="EMBL/GenBank/DDBJ databases">
        <title>Deep-cultivation of Planctomycetes and their phenomic and genomic characterization uncovers novel biology.</title>
        <authorList>
            <person name="Wiegand S."/>
            <person name="Jogler M."/>
            <person name="Boedeker C."/>
            <person name="Pinto D."/>
            <person name="Vollmers J."/>
            <person name="Rivas-Marin E."/>
            <person name="Kohn T."/>
            <person name="Peeters S.H."/>
            <person name="Heuer A."/>
            <person name="Rast P."/>
            <person name="Oberbeckmann S."/>
            <person name="Bunk B."/>
            <person name="Jeske O."/>
            <person name="Meyerdierks A."/>
            <person name="Storesund J.E."/>
            <person name="Kallscheuer N."/>
            <person name="Luecker S."/>
            <person name="Lage O.M."/>
            <person name="Pohl T."/>
            <person name="Merkel B.J."/>
            <person name="Hornburger P."/>
            <person name="Mueller R.-W."/>
            <person name="Bruemmer F."/>
            <person name="Labrenz M."/>
            <person name="Spormann A.M."/>
            <person name="Op den Camp H."/>
            <person name="Overmann J."/>
            <person name="Amann R."/>
            <person name="Jetten M.S.M."/>
            <person name="Mascher T."/>
            <person name="Medema M.H."/>
            <person name="Devos D.P."/>
            <person name="Kaster A.-K."/>
            <person name="Ovreas L."/>
            <person name="Rohde M."/>
            <person name="Galperin M.Y."/>
            <person name="Jogler C."/>
        </authorList>
    </citation>
    <scope>NUCLEOTIDE SEQUENCE [LARGE SCALE GENOMIC DNA]</scope>
    <source>
        <strain evidence="3 4">OJF2</strain>
    </source>
</reference>
<dbReference type="InterPro" id="IPR045175">
    <property type="entry name" value="M28_fam"/>
</dbReference>
<dbReference type="EMBL" id="CP042997">
    <property type="protein sequence ID" value="QEH33978.1"/>
    <property type="molecule type" value="Genomic_DNA"/>
</dbReference>
<dbReference type="PANTHER" id="PTHR12147:SF26">
    <property type="entry name" value="PEPTIDASE M28 DOMAIN-CONTAINING PROTEIN"/>
    <property type="match status" value="1"/>
</dbReference>
<dbReference type="Proteomes" id="UP000324233">
    <property type="component" value="Chromosome"/>
</dbReference>